<dbReference type="GO" id="GO:0005576">
    <property type="term" value="C:extracellular region"/>
    <property type="evidence" value="ECO:0007669"/>
    <property type="project" value="TreeGrafter"/>
</dbReference>
<evidence type="ECO:0000313" key="8">
    <source>
        <dbReference type="EMBL" id="KAK7087515.1"/>
    </source>
</evidence>
<evidence type="ECO:0000256" key="3">
    <source>
        <dbReference type="ARBA" id="ARBA00022801"/>
    </source>
</evidence>
<dbReference type="PANTHER" id="PTHR12370:SF3">
    <property type="entry name" value="PHOSPHOLIPASE B-LIKE 2-RELATED"/>
    <property type="match status" value="1"/>
</dbReference>
<dbReference type="EC" id="3.1.1.-" evidence="7"/>
<dbReference type="PANTHER" id="PTHR12370">
    <property type="entry name" value="PHOSPHOLIPASE B-RELATED"/>
    <property type="match status" value="1"/>
</dbReference>
<dbReference type="Gene3D" id="3.60.60.30">
    <property type="match status" value="1"/>
</dbReference>
<comment type="function">
    <text evidence="7">Putative phospholipase.</text>
</comment>
<protein>
    <recommendedName>
        <fullName evidence="7">Phospholipase B-like</fullName>
        <ecNumber evidence="7">3.1.1.-</ecNumber>
    </recommendedName>
</protein>
<organism evidence="8 9">
    <name type="scientific">Littorina saxatilis</name>
    <dbReference type="NCBI Taxonomy" id="31220"/>
    <lineage>
        <taxon>Eukaryota</taxon>
        <taxon>Metazoa</taxon>
        <taxon>Spiralia</taxon>
        <taxon>Lophotrochozoa</taxon>
        <taxon>Mollusca</taxon>
        <taxon>Gastropoda</taxon>
        <taxon>Caenogastropoda</taxon>
        <taxon>Littorinimorpha</taxon>
        <taxon>Littorinoidea</taxon>
        <taxon>Littorinidae</taxon>
        <taxon>Littorina</taxon>
    </lineage>
</organism>
<proteinExistence type="inferred from homology"/>
<accession>A0AAN9FXW8</accession>
<gene>
    <name evidence="8" type="ORF">V1264_021557</name>
</gene>
<dbReference type="InterPro" id="IPR007000">
    <property type="entry name" value="PLipase_B-like"/>
</dbReference>
<keyword evidence="4 7" id="KW-0442">Lipid degradation</keyword>
<feature type="signal peptide" evidence="7">
    <location>
        <begin position="1"/>
        <end position="20"/>
    </location>
</feature>
<dbReference type="Proteomes" id="UP001374579">
    <property type="component" value="Unassembled WGS sequence"/>
</dbReference>
<keyword evidence="9" id="KW-1185">Reference proteome</keyword>
<evidence type="ECO:0000256" key="2">
    <source>
        <dbReference type="ARBA" id="ARBA00022729"/>
    </source>
</evidence>
<keyword evidence="5 7" id="KW-0443">Lipid metabolism</keyword>
<dbReference type="EMBL" id="JBAMIC010004070">
    <property type="protein sequence ID" value="KAK7087515.1"/>
    <property type="molecule type" value="Genomic_DNA"/>
</dbReference>
<dbReference type="GO" id="GO:0009395">
    <property type="term" value="P:phospholipid catabolic process"/>
    <property type="evidence" value="ECO:0007669"/>
    <property type="project" value="TreeGrafter"/>
</dbReference>
<dbReference type="AlphaFoldDB" id="A0AAN9FXW8"/>
<evidence type="ECO:0000256" key="5">
    <source>
        <dbReference type="ARBA" id="ARBA00023098"/>
    </source>
</evidence>
<comment type="similarity">
    <text evidence="1 7">Belongs to the phospholipase B-like family.</text>
</comment>
<feature type="chain" id="PRO_5042673342" description="Phospholipase B-like" evidence="7">
    <location>
        <begin position="21"/>
        <end position="572"/>
    </location>
</feature>
<dbReference type="Pfam" id="PF04916">
    <property type="entry name" value="Phospholip_B"/>
    <property type="match status" value="1"/>
</dbReference>
<sequence>MARVLMFILSLAVICYLSFAETHVHKASLKYHAPSGKFSFKSDGLGDDIAKASFSNSINQTGWAYLQLETVDTFPDSAQAYAAGLLEGNVTRDLIKMHWTNTMAGMCTKPYSKFCSRLSNFLGENLKWMKDQIQEDKTLTHFSPFWHQVELFLYQAAGLSDAVNGISRAPHTDVDPMGFFLFQVDGDIEDLESVLGDSKIHRPLGSGSCSALVKLLPGNKDLYVAQDTWTTFQSMLRILKVYNFPWKMSATNPDTIPGRVQSFSSYPGTLMSGDDYYLLSSGLVSMETTIGNSNPGLWSFVRPTTVLEGIRSVVANRLAKSGKEWVDTFSLLNSGTYNNEWMIVDYKRFRPGMKTLPPGVLTVLDQIPEYIETADLTDLLVQQGYFASYNVAYFPKIFNESGSQAMVDKYGDWFTHDKTPRALIFRRDHVKVKDLDSMTKLMRYNDFTHDPLSRCNCTPPYSAENAISARSDLNPVDGKYPFGSLGHRLHGGVDMKLTSFDMFQDLTFIAVGGPSWDQQPPFQWSRSDFNTTSHLGHPDLWKFAPISFNSTAIFGDGGIVSKETDLRVKVRH</sequence>
<keyword evidence="3 7" id="KW-0378">Hydrolase</keyword>
<evidence type="ECO:0000256" key="1">
    <source>
        <dbReference type="ARBA" id="ARBA00007835"/>
    </source>
</evidence>
<evidence type="ECO:0000256" key="4">
    <source>
        <dbReference type="ARBA" id="ARBA00022963"/>
    </source>
</evidence>
<evidence type="ECO:0000313" key="9">
    <source>
        <dbReference type="Proteomes" id="UP001374579"/>
    </source>
</evidence>
<evidence type="ECO:0000256" key="6">
    <source>
        <dbReference type="ARBA" id="ARBA00023180"/>
    </source>
</evidence>
<comment type="caution">
    <text evidence="8">The sequence shown here is derived from an EMBL/GenBank/DDBJ whole genome shotgun (WGS) entry which is preliminary data.</text>
</comment>
<keyword evidence="2 7" id="KW-0732">Signal</keyword>
<name>A0AAN9FXW8_9CAEN</name>
<reference evidence="8 9" key="1">
    <citation type="submission" date="2024-02" db="EMBL/GenBank/DDBJ databases">
        <title>Chromosome-scale genome assembly of the rough periwinkle Littorina saxatilis.</title>
        <authorList>
            <person name="De Jode A."/>
            <person name="Faria R."/>
            <person name="Formenti G."/>
            <person name="Sims Y."/>
            <person name="Smith T.P."/>
            <person name="Tracey A."/>
            <person name="Wood J.M.D."/>
            <person name="Zagrodzka Z.B."/>
            <person name="Johannesson K."/>
            <person name="Butlin R.K."/>
            <person name="Leder E.H."/>
        </authorList>
    </citation>
    <scope>NUCLEOTIDE SEQUENCE [LARGE SCALE GENOMIC DNA]</scope>
    <source>
        <strain evidence="8">Snail1</strain>
        <tissue evidence="8">Muscle</tissue>
    </source>
</reference>
<dbReference type="GO" id="GO:0004620">
    <property type="term" value="F:phospholipase activity"/>
    <property type="evidence" value="ECO:0007669"/>
    <property type="project" value="InterPro"/>
</dbReference>
<keyword evidence="6" id="KW-0325">Glycoprotein</keyword>
<evidence type="ECO:0000256" key="7">
    <source>
        <dbReference type="RuleBase" id="RU364138"/>
    </source>
</evidence>